<evidence type="ECO:0000313" key="1">
    <source>
        <dbReference type="EMBL" id="ACK75172.1"/>
    </source>
</evidence>
<protein>
    <submittedName>
        <fullName evidence="1">Uncharacterized protein</fullName>
    </submittedName>
</protein>
<gene>
    <name evidence="1" type="ordered locus">BbuZS7_0430</name>
</gene>
<organism evidence="1 2">
    <name type="scientific">Borreliella burgdorferi (strain ZS7)</name>
    <name type="common">Borrelia burgdorferi</name>
    <dbReference type="NCBI Taxonomy" id="445985"/>
    <lineage>
        <taxon>Bacteria</taxon>
        <taxon>Pseudomonadati</taxon>
        <taxon>Spirochaetota</taxon>
        <taxon>Spirochaetia</taxon>
        <taxon>Spirochaetales</taxon>
        <taxon>Borreliaceae</taxon>
        <taxon>Borreliella</taxon>
    </lineage>
</organism>
<name>A0A0H3C528_BORBZ</name>
<dbReference type="AlphaFoldDB" id="A0A0H3C528"/>
<dbReference type="KEGG" id="bbz:BbuZS7_0430"/>
<evidence type="ECO:0000313" key="2">
    <source>
        <dbReference type="Proteomes" id="UP000006901"/>
    </source>
</evidence>
<proteinExistence type="predicted"/>
<dbReference type="EMBL" id="CP001205">
    <property type="protein sequence ID" value="ACK75172.1"/>
    <property type="molecule type" value="Genomic_DNA"/>
</dbReference>
<sequence length="49" mass="5602">MHFSETTSGFIESLLLLLDIFLNINRSQLNPEILTSCVSHSNNYFNKVT</sequence>
<accession>A0A0H3C528</accession>
<dbReference type="Proteomes" id="UP000006901">
    <property type="component" value="Chromosome"/>
</dbReference>
<dbReference type="HOGENOM" id="CLU_3132945_0_0_12"/>
<reference evidence="1 2" key="1">
    <citation type="journal article" date="2011" name="J. Bacteriol.">
        <title>Whole-genome sequences of thirteen isolates of Borrelia burgdorferi.</title>
        <authorList>
            <person name="Schutzer S.E."/>
            <person name="Fraser-Liggett C.M."/>
            <person name="Casjens S.R."/>
            <person name="Qiu W.G."/>
            <person name="Dunn J.J."/>
            <person name="Mongodin E.F."/>
            <person name="Luft B.J."/>
        </authorList>
    </citation>
    <scope>NUCLEOTIDE SEQUENCE [LARGE SCALE GENOMIC DNA]</scope>
    <source>
        <strain evidence="1 2">ZS7</strain>
    </source>
</reference>